<evidence type="ECO:0000256" key="7">
    <source>
        <dbReference type="ARBA" id="ARBA00022490"/>
    </source>
</evidence>
<dbReference type="AlphaFoldDB" id="A0A1E3H1X8"/>
<dbReference type="FunFam" id="3.10.20.810:FF:000001">
    <property type="entry name" value="Histidine biosynthesis bifunctional protein HisIE"/>
    <property type="match status" value="1"/>
</dbReference>
<gene>
    <name evidence="11" type="primary">hisI</name>
    <name evidence="13" type="ORF">A6302_02879</name>
</gene>
<keyword evidence="9 11" id="KW-0378">Hydrolase</keyword>
<dbReference type="PANTHER" id="PTHR42945">
    <property type="entry name" value="HISTIDINE BIOSYNTHESIS BIFUNCTIONAL PROTEIN"/>
    <property type="match status" value="1"/>
</dbReference>
<comment type="cofactor">
    <cofactor evidence="11">
        <name>Zn(2+)</name>
        <dbReference type="ChEBI" id="CHEBI:29105"/>
    </cofactor>
    <text evidence="11">Binds 1 zinc ion per subunit.</text>
</comment>
<evidence type="ECO:0000313" key="13">
    <source>
        <dbReference type="EMBL" id="ODN69796.1"/>
    </source>
</evidence>
<dbReference type="InterPro" id="IPR038019">
    <property type="entry name" value="PRib_AMP_CycHydrolase_sf"/>
</dbReference>
<feature type="domain" description="Phosphoribosyl-AMP cyclohydrolase" evidence="12">
    <location>
        <begin position="50"/>
        <end position="125"/>
    </location>
</feature>
<sequence>MAESSGADMLFPAPGAKADLEAGDRLTPRFGPDGTITCVTVDADTGVVLMVGHMNAESLARTIESGEGWYWSRSRGELWHKGATSGNVQKVEELRVDCDQDAVVMTVRVEGHGATCHTGQVSCFYRSIPLGQSPRGGQSVMLANEGGERRFDPAAVYGKD</sequence>
<dbReference type="GO" id="GO:0008270">
    <property type="term" value="F:zinc ion binding"/>
    <property type="evidence" value="ECO:0007669"/>
    <property type="project" value="UniProtKB-UniRule"/>
</dbReference>
<evidence type="ECO:0000256" key="9">
    <source>
        <dbReference type="ARBA" id="ARBA00022801"/>
    </source>
</evidence>
<dbReference type="InterPro" id="IPR002496">
    <property type="entry name" value="PRib_AMP_CycHydrolase_dom"/>
</dbReference>
<comment type="pathway">
    <text evidence="4">Amino-acid biosynthesis; L-histidine biosynthesis; L-histidine from 5-phospho-alpha-D-ribose 1-diphosphate: step 2/9.</text>
</comment>
<feature type="binding site" evidence="11">
    <location>
        <position position="99"/>
    </location>
    <ligand>
        <name>Mg(2+)</name>
        <dbReference type="ChEBI" id="CHEBI:18420"/>
    </ligand>
</feature>
<evidence type="ECO:0000256" key="5">
    <source>
        <dbReference type="ARBA" id="ARBA00007731"/>
    </source>
</evidence>
<feature type="binding site" evidence="11">
    <location>
        <position position="97"/>
    </location>
    <ligand>
        <name>Mg(2+)</name>
        <dbReference type="ChEBI" id="CHEBI:18420"/>
    </ligand>
</feature>
<evidence type="ECO:0000256" key="10">
    <source>
        <dbReference type="ARBA" id="ARBA00023102"/>
    </source>
</evidence>
<comment type="similarity">
    <text evidence="11">Belongs to the PRA-CH family.</text>
</comment>
<dbReference type="Gene3D" id="3.10.20.810">
    <property type="entry name" value="Phosphoribosyl-AMP cyclohydrolase"/>
    <property type="match status" value="1"/>
</dbReference>
<dbReference type="GO" id="GO:0000105">
    <property type="term" value="P:L-histidine biosynthetic process"/>
    <property type="evidence" value="ECO:0007669"/>
    <property type="project" value="UniProtKB-UniRule"/>
</dbReference>
<evidence type="ECO:0000256" key="2">
    <source>
        <dbReference type="ARBA" id="ARBA00001460"/>
    </source>
</evidence>
<keyword evidence="11" id="KW-0479">Metal-binding</keyword>
<evidence type="ECO:0000259" key="12">
    <source>
        <dbReference type="Pfam" id="PF01502"/>
    </source>
</evidence>
<feature type="binding site" evidence="11">
    <location>
        <position position="116"/>
    </location>
    <ligand>
        <name>Zn(2+)</name>
        <dbReference type="ChEBI" id="CHEBI:29105"/>
        <note>ligand shared between dimeric partners</note>
    </ligand>
</feature>
<dbReference type="EC" id="3.5.4.19" evidence="11"/>
<keyword evidence="8 11" id="KW-0028">Amino-acid biosynthesis</keyword>
<protein>
    <recommendedName>
        <fullName evidence="11">Phosphoribosyl-AMP cyclohydrolase</fullName>
        <shortName evidence="11">PRA-CH</shortName>
        <ecNumber evidence="11">3.5.4.19</ecNumber>
    </recommendedName>
</protein>
<dbReference type="EMBL" id="MCRJ01000073">
    <property type="protein sequence ID" value="ODN69796.1"/>
    <property type="molecule type" value="Genomic_DNA"/>
</dbReference>
<dbReference type="PANTHER" id="PTHR42945:SF1">
    <property type="entry name" value="HISTIDINE BIOSYNTHESIS BIFUNCTIONAL PROTEIN HIS7"/>
    <property type="match status" value="1"/>
</dbReference>
<dbReference type="HAMAP" id="MF_01021">
    <property type="entry name" value="HisI"/>
    <property type="match status" value="1"/>
</dbReference>
<evidence type="ECO:0000256" key="6">
    <source>
        <dbReference type="ARBA" id="ARBA00008299"/>
    </source>
</evidence>
<organism evidence="13 14">
    <name type="scientific">Methylobrevis pamukkalensis</name>
    <dbReference type="NCBI Taxonomy" id="1439726"/>
    <lineage>
        <taxon>Bacteria</taxon>
        <taxon>Pseudomonadati</taxon>
        <taxon>Pseudomonadota</taxon>
        <taxon>Alphaproteobacteria</taxon>
        <taxon>Hyphomicrobiales</taxon>
        <taxon>Pleomorphomonadaceae</taxon>
        <taxon>Methylobrevis</taxon>
    </lineage>
</organism>
<dbReference type="Pfam" id="PF01502">
    <property type="entry name" value="PRA-CH"/>
    <property type="match status" value="1"/>
</dbReference>
<evidence type="ECO:0000256" key="8">
    <source>
        <dbReference type="ARBA" id="ARBA00022605"/>
    </source>
</evidence>
<comment type="similarity">
    <text evidence="6">In the N-terminal section; belongs to the PRA-CH family.</text>
</comment>
<evidence type="ECO:0000256" key="4">
    <source>
        <dbReference type="ARBA" id="ARBA00005204"/>
    </source>
</evidence>
<keyword evidence="11" id="KW-0862">Zinc</keyword>
<name>A0A1E3H1X8_9HYPH</name>
<comment type="cofactor">
    <cofactor evidence="11">
        <name>Mg(2+)</name>
        <dbReference type="ChEBI" id="CHEBI:18420"/>
    </cofactor>
    <text evidence="11">Binds 1 Mg(2+) ion per subunit.</text>
</comment>
<evidence type="ECO:0000256" key="1">
    <source>
        <dbReference type="ARBA" id="ARBA00000024"/>
    </source>
</evidence>
<comment type="catalytic activity">
    <reaction evidence="1 11">
        <text>1-(5-phospho-beta-D-ribosyl)-5'-AMP + H2O = 1-(5-phospho-beta-D-ribosyl)-5-[(5-phospho-beta-D-ribosylamino)methylideneamino]imidazole-4-carboxamide</text>
        <dbReference type="Rhea" id="RHEA:20049"/>
        <dbReference type="ChEBI" id="CHEBI:15377"/>
        <dbReference type="ChEBI" id="CHEBI:58435"/>
        <dbReference type="ChEBI" id="CHEBI:59457"/>
        <dbReference type="EC" id="3.5.4.19"/>
    </reaction>
</comment>
<proteinExistence type="inferred from homology"/>
<reference evidence="13 14" key="1">
    <citation type="submission" date="2016-07" db="EMBL/GenBank/DDBJ databases">
        <title>Draft Genome Sequence of Methylobrevis pamukkalensis PK2.</title>
        <authorList>
            <person name="Vasilenko O.V."/>
            <person name="Doronina N.V."/>
            <person name="Shmareva M.N."/>
            <person name="Tarlachkov S.V."/>
            <person name="Mustakhimov I."/>
            <person name="Trotsenko Y.A."/>
        </authorList>
    </citation>
    <scope>NUCLEOTIDE SEQUENCE [LARGE SCALE GENOMIC DNA]</scope>
    <source>
        <strain evidence="13 14">PK2</strain>
    </source>
</reference>
<dbReference type="GO" id="GO:0005737">
    <property type="term" value="C:cytoplasm"/>
    <property type="evidence" value="ECO:0007669"/>
    <property type="project" value="UniProtKB-SubCell"/>
</dbReference>
<evidence type="ECO:0000313" key="14">
    <source>
        <dbReference type="Proteomes" id="UP000094622"/>
    </source>
</evidence>
<dbReference type="PATRIC" id="fig|1439726.3.peg.3034"/>
<dbReference type="UniPathway" id="UPA00031">
    <property type="reaction ID" value="UER00008"/>
</dbReference>
<comment type="pathway">
    <text evidence="3 11">Amino-acid biosynthesis; L-histidine biosynthesis; L-histidine from 5-phospho-alpha-D-ribose 1-diphosphate: step 3/9.</text>
</comment>
<feature type="binding site" evidence="11">
    <location>
        <position position="98"/>
    </location>
    <ligand>
        <name>Zn(2+)</name>
        <dbReference type="ChEBI" id="CHEBI:29105"/>
        <note>ligand shared between dimeric partners</note>
    </ligand>
</feature>
<feature type="binding site" evidence="11">
    <location>
        <position position="123"/>
    </location>
    <ligand>
        <name>Zn(2+)</name>
        <dbReference type="ChEBI" id="CHEBI:29105"/>
        <note>ligand shared between dimeric partners</note>
    </ligand>
</feature>
<accession>A0A1E3H1X8</accession>
<dbReference type="RefSeq" id="WP_083255742.1">
    <property type="nucleotide sequence ID" value="NZ_MCRJ01000073.1"/>
</dbReference>
<comment type="function">
    <text evidence="11">Catalyzes the hydrolysis of the adenine ring of phosphoribosyl-AMP.</text>
</comment>
<keyword evidence="11" id="KW-0460">Magnesium</keyword>
<keyword evidence="10 11" id="KW-0368">Histidine biosynthesis</keyword>
<comment type="catalytic activity">
    <reaction evidence="2">
        <text>1-(5-phospho-beta-D-ribosyl)-ATP + H2O = 1-(5-phospho-beta-D-ribosyl)-5'-AMP + diphosphate + H(+)</text>
        <dbReference type="Rhea" id="RHEA:22828"/>
        <dbReference type="ChEBI" id="CHEBI:15377"/>
        <dbReference type="ChEBI" id="CHEBI:15378"/>
        <dbReference type="ChEBI" id="CHEBI:33019"/>
        <dbReference type="ChEBI" id="CHEBI:59457"/>
        <dbReference type="ChEBI" id="CHEBI:73183"/>
        <dbReference type="EC" id="3.6.1.31"/>
    </reaction>
</comment>
<evidence type="ECO:0000256" key="11">
    <source>
        <dbReference type="HAMAP-Rule" id="MF_01021"/>
    </source>
</evidence>
<comment type="caution">
    <text evidence="13">The sequence shown here is derived from an EMBL/GenBank/DDBJ whole genome shotgun (WGS) entry which is preliminary data.</text>
</comment>
<feature type="binding site" evidence="11">
    <location>
        <position position="101"/>
    </location>
    <ligand>
        <name>Mg(2+)</name>
        <dbReference type="ChEBI" id="CHEBI:18420"/>
    </ligand>
</feature>
<keyword evidence="14" id="KW-1185">Reference proteome</keyword>
<dbReference type="GO" id="GO:0004635">
    <property type="term" value="F:phosphoribosyl-AMP cyclohydrolase activity"/>
    <property type="evidence" value="ECO:0007669"/>
    <property type="project" value="UniProtKB-UniRule"/>
</dbReference>
<dbReference type="Proteomes" id="UP000094622">
    <property type="component" value="Unassembled WGS sequence"/>
</dbReference>
<dbReference type="NCBIfam" id="NF000768">
    <property type="entry name" value="PRK00051.1"/>
    <property type="match status" value="1"/>
</dbReference>
<comment type="subunit">
    <text evidence="11">Homodimer.</text>
</comment>
<evidence type="ECO:0000256" key="3">
    <source>
        <dbReference type="ARBA" id="ARBA00005169"/>
    </source>
</evidence>
<dbReference type="SUPFAM" id="SSF141734">
    <property type="entry name" value="HisI-like"/>
    <property type="match status" value="1"/>
</dbReference>
<keyword evidence="7 11" id="KW-0963">Cytoplasm</keyword>
<comment type="subcellular location">
    <subcellularLocation>
        <location evidence="11">Cytoplasm</location>
    </subcellularLocation>
</comment>
<dbReference type="GO" id="GO:0000287">
    <property type="term" value="F:magnesium ion binding"/>
    <property type="evidence" value="ECO:0007669"/>
    <property type="project" value="UniProtKB-UniRule"/>
</dbReference>
<dbReference type="GO" id="GO:0004636">
    <property type="term" value="F:phosphoribosyl-ATP diphosphatase activity"/>
    <property type="evidence" value="ECO:0007669"/>
    <property type="project" value="UniProtKB-EC"/>
</dbReference>
<dbReference type="InterPro" id="IPR026660">
    <property type="entry name" value="PRA-CH"/>
</dbReference>
<comment type="similarity">
    <text evidence="5">In the C-terminal section; belongs to the PRA-PH family.</text>
</comment>